<feature type="compositionally biased region" description="Acidic residues" evidence="6">
    <location>
        <begin position="25"/>
        <end position="38"/>
    </location>
</feature>
<dbReference type="InterPro" id="IPR036770">
    <property type="entry name" value="Ankyrin_rpt-contain_sf"/>
</dbReference>
<organism evidence="8 9">
    <name type="scientific">Apiospora rasikravindrae</name>
    <dbReference type="NCBI Taxonomy" id="990691"/>
    <lineage>
        <taxon>Eukaryota</taxon>
        <taxon>Fungi</taxon>
        <taxon>Dikarya</taxon>
        <taxon>Ascomycota</taxon>
        <taxon>Pezizomycotina</taxon>
        <taxon>Sordariomycetes</taxon>
        <taxon>Xylariomycetidae</taxon>
        <taxon>Amphisphaeriales</taxon>
        <taxon>Apiosporaceae</taxon>
        <taxon>Apiospora</taxon>
    </lineage>
</organism>
<name>A0ABR1TBN8_9PEZI</name>
<evidence type="ECO:0000256" key="1">
    <source>
        <dbReference type="ARBA" id="ARBA00011073"/>
    </source>
</evidence>
<evidence type="ECO:0000256" key="4">
    <source>
        <dbReference type="ARBA" id="ARBA00022825"/>
    </source>
</evidence>
<feature type="active site" description="Charge relay system" evidence="5">
    <location>
        <position position="842"/>
    </location>
</feature>
<evidence type="ECO:0000256" key="3">
    <source>
        <dbReference type="ARBA" id="ARBA00022801"/>
    </source>
</evidence>
<dbReference type="Pfam" id="PF00082">
    <property type="entry name" value="Peptidase_S8"/>
    <property type="match status" value="1"/>
</dbReference>
<feature type="region of interest" description="Disordered" evidence="6">
    <location>
        <begin position="272"/>
        <end position="363"/>
    </location>
</feature>
<keyword evidence="3 5" id="KW-0378">Hydrolase</keyword>
<feature type="active site" description="Charge relay system" evidence="5">
    <location>
        <position position="640"/>
    </location>
</feature>
<dbReference type="InterPro" id="IPR002110">
    <property type="entry name" value="Ankyrin_rpt"/>
</dbReference>
<dbReference type="InterPro" id="IPR000209">
    <property type="entry name" value="Peptidase_S8/S53_dom"/>
</dbReference>
<comment type="caution">
    <text evidence="8">The sequence shown here is derived from an EMBL/GenBank/DDBJ whole genome shotgun (WGS) entry which is preliminary data.</text>
</comment>
<sequence>MEPSHDRYVGDQQKEDVPDIPGDTDTTDDEDEEQEDEGWNERKQLIRIISELKKICDKEIKNGQSTPTEEQRRDIEELISKNEAHIQKSPGSAKQNLLHLLAEEPIATSPPMMYLQPFITGLVHKHGDLLAGTDEFGNTPLHRAIFRRRRELAKCMCEAHKDIDQILRIPTIKSANCLHLAIEKRHATKNDDTLLWLIDNSGEETLCAANDEGLTPLHLAVAYNLCDATQLGIVQRLVNKCDRALEVDKSAMAGDPGSPYCYHVSTTRKAALKRSQSAEGTGSKGKRVEKPPAKTVKKDDFPAEKYMPSLEEKRNRVHQSPIQKDVSEEPTGKYTEALRPGKSFITRSATGEVPPSPITPVQSVNGDARQAKHAFRIPYIINGQAERQISLDLMNPNYIIGSISESQITQGLDHQTFEDVLQYISIPQLRVEQTAVTSKREQGQRLARSQGTGRTDLLSIFKWITKEKHVQAVFKVIVDDLGEVPHQDQAIEDCLQSITGLETWDWKKFDLSPDVIHTAAPDARVVHVYWSGNNAVLRAWSEPEGLRKLKKLEEVHLYKKQAKAFIKRLEEDKSIRVIEKDLKGVNPTQANGPTYSVKEEFGRHRWVEIMENFADFLRNAESSAIPQVTLKEPIKIAVIDDGVNTFDPTIDFKVAGGRSFSYRDDGKTLVNSYFASSEGHGTAMAGFIRKVCPNVELYSLRLDEPPVDTGRRHFTAASANKAVRDAIKKQVHIISMSWTIEKTSSNEKDVEELERAIAEADAKHILMFCAASDGGAQGDNTYPAATARTKNIFKIGAAKAAGTATDWVKETPVDFIFPGHQVVQERYGDPGVTKYTQKTGSSVATALASGLAALILYCVQLGAVAREKNGSGGMTHLNLEAYHSLKSHERMKRAFMGIGTNDDNYIRVWDRFEKPVQEARKPDSKREEWIRLVETLAEKFVPPRH</sequence>
<dbReference type="Gene3D" id="1.25.40.20">
    <property type="entry name" value="Ankyrin repeat-containing domain"/>
    <property type="match status" value="1"/>
</dbReference>
<dbReference type="SUPFAM" id="SSF52743">
    <property type="entry name" value="Subtilisin-like"/>
    <property type="match status" value="1"/>
</dbReference>
<dbReference type="EMBL" id="JAQQWK010000003">
    <property type="protein sequence ID" value="KAK8044022.1"/>
    <property type="molecule type" value="Genomic_DNA"/>
</dbReference>
<dbReference type="PROSITE" id="PS51892">
    <property type="entry name" value="SUBTILASE"/>
    <property type="match status" value="1"/>
</dbReference>
<dbReference type="PRINTS" id="PR00723">
    <property type="entry name" value="SUBTILISIN"/>
</dbReference>
<dbReference type="PANTHER" id="PTHR43399:SF4">
    <property type="entry name" value="CELL WALL-ASSOCIATED PROTEASE"/>
    <property type="match status" value="1"/>
</dbReference>
<feature type="compositionally biased region" description="Basic and acidic residues" evidence="6">
    <location>
        <begin position="1"/>
        <end position="17"/>
    </location>
</feature>
<keyword evidence="4 5" id="KW-0720">Serine protease</keyword>
<proteinExistence type="inferred from homology"/>
<dbReference type="InterPro" id="IPR051048">
    <property type="entry name" value="Peptidase_S8/S53_subtilisin"/>
</dbReference>
<dbReference type="Proteomes" id="UP001444661">
    <property type="component" value="Unassembled WGS sequence"/>
</dbReference>
<feature type="active site" description="Charge relay system" evidence="5">
    <location>
        <position position="680"/>
    </location>
</feature>
<evidence type="ECO:0000313" key="8">
    <source>
        <dbReference type="EMBL" id="KAK8044022.1"/>
    </source>
</evidence>
<dbReference type="PANTHER" id="PTHR43399">
    <property type="entry name" value="SUBTILISIN-RELATED"/>
    <property type="match status" value="1"/>
</dbReference>
<evidence type="ECO:0000256" key="6">
    <source>
        <dbReference type="SAM" id="MobiDB-lite"/>
    </source>
</evidence>
<dbReference type="InterPro" id="IPR036852">
    <property type="entry name" value="Peptidase_S8/S53_dom_sf"/>
</dbReference>
<dbReference type="CDD" id="cd07491">
    <property type="entry name" value="Peptidases_S8_7"/>
    <property type="match status" value="1"/>
</dbReference>
<dbReference type="PROSITE" id="PS00136">
    <property type="entry name" value="SUBTILASE_ASP"/>
    <property type="match status" value="1"/>
</dbReference>
<keyword evidence="9" id="KW-1185">Reference proteome</keyword>
<gene>
    <name evidence="8" type="ORF">PG993_004046</name>
</gene>
<evidence type="ECO:0000256" key="5">
    <source>
        <dbReference type="PROSITE-ProRule" id="PRU01240"/>
    </source>
</evidence>
<feature type="region of interest" description="Disordered" evidence="6">
    <location>
        <begin position="1"/>
        <end position="42"/>
    </location>
</feature>
<feature type="domain" description="Peptidase S8/S53" evidence="7">
    <location>
        <begin position="634"/>
        <end position="856"/>
    </location>
</feature>
<evidence type="ECO:0000256" key="2">
    <source>
        <dbReference type="ARBA" id="ARBA00022670"/>
    </source>
</evidence>
<dbReference type="InterPro" id="IPR023827">
    <property type="entry name" value="Peptidase_S8_Asp-AS"/>
</dbReference>
<comment type="similarity">
    <text evidence="1 5">Belongs to the peptidase S8 family.</text>
</comment>
<feature type="compositionally biased region" description="Basic and acidic residues" evidence="6">
    <location>
        <begin position="286"/>
        <end position="303"/>
    </location>
</feature>
<dbReference type="SMART" id="SM00248">
    <property type="entry name" value="ANK"/>
    <property type="match status" value="3"/>
</dbReference>
<evidence type="ECO:0000313" key="9">
    <source>
        <dbReference type="Proteomes" id="UP001444661"/>
    </source>
</evidence>
<dbReference type="SUPFAM" id="SSF48403">
    <property type="entry name" value="Ankyrin repeat"/>
    <property type="match status" value="1"/>
</dbReference>
<accession>A0ABR1TBN8</accession>
<keyword evidence="2 5" id="KW-0645">Protease</keyword>
<dbReference type="Gene3D" id="3.40.50.200">
    <property type="entry name" value="Peptidase S8/S53 domain"/>
    <property type="match status" value="1"/>
</dbReference>
<evidence type="ECO:0000259" key="7">
    <source>
        <dbReference type="Pfam" id="PF00082"/>
    </source>
</evidence>
<protein>
    <recommendedName>
        <fullName evidence="7">Peptidase S8/S53 domain-containing protein</fullName>
    </recommendedName>
</protein>
<reference evidence="8 9" key="1">
    <citation type="submission" date="2023-01" db="EMBL/GenBank/DDBJ databases">
        <title>Analysis of 21 Apiospora genomes using comparative genomics revels a genus with tremendous synthesis potential of carbohydrate active enzymes and secondary metabolites.</title>
        <authorList>
            <person name="Sorensen T."/>
        </authorList>
    </citation>
    <scope>NUCLEOTIDE SEQUENCE [LARGE SCALE GENOMIC DNA]</scope>
    <source>
        <strain evidence="8 9">CBS 33761</strain>
    </source>
</reference>
<dbReference type="InterPro" id="IPR015500">
    <property type="entry name" value="Peptidase_S8_subtilisin-rel"/>
</dbReference>